<accession>A0ABW6BM40</accession>
<organism evidence="1 2">
    <name type="scientific">Pontibacter toksunensis</name>
    <dbReference type="NCBI Taxonomy" id="1332631"/>
    <lineage>
        <taxon>Bacteria</taxon>
        <taxon>Pseudomonadati</taxon>
        <taxon>Bacteroidota</taxon>
        <taxon>Cytophagia</taxon>
        <taxon>Cytophagales</taxon>
        <taxon>Hymenobacteraceae</taxon>
        <taxon>Pontibacter</taxon>
    </lineage>
</organism>
<evidence type="ECO:0000313" key="1">
    <source>
        <dbReference type="EMBL" id="MFD2998949.1"/>
    </source>
</evidence>
<evidence type="ECO:0008006" key="3">
    <source>
        <dbReference type="Google" id="ProtNLM"/>
    </source>
</evidence>
<evidence type="ECO:0000313" key="2">
    <source>
        <dbReference type="Proteomes" id="UP001597641"/>
    </source>
</evidence>
<name>A0ABW6BM40_9BACT</name>
<comment type="caution">
    <text evidence="1">The sequence shown here is derived from an EMBL/GenBank/DDBJ whole genome shotgun (WGS) entry which is preliminary data.</text>
</comment>
<dbReference type="RefSeq" id="WP_377479600.1">
    <property type="nucleotide sequence ID" value="NZ_JBHUOX010000001.1"/>
</dbReference>
<protein>
    <recommendedName>
        <fullName evidence="3">DKNYY family protein</fullName>
    </recommendedName>
</protein>
<dbReference type="PROSITE" id="PS51257">
    <property type="entry name" value="PROKAR_LIPOPROTEIN"/>
    <property type="match status" value="1"/>
</dbReference>
<gene>
    <name evidence="1" type="ORF">ACFS7Z_01140</name>
</gene>
<keyword evidence="2" id="KW-1185">Reference proteome</keyword>
<proteinExistence type="predicted"/>
<dbReference type="EMBL" id="JBHUOX010000001">
    <property type="protein sequence ID" value="MFD2998949.1"/>
    <property type="molecule type" value="Genomic_DNA"/>
</dbReference>
<dbReference type="Proteomes" id="UP001597641">
    <property type="component" value="Unassembled WGS sequence"/>
</dbReference>
<sequence length="250" mass="29041">MRKALLLLVVIAGFVAGCDRNEEEVDPALMGYDYYPLEIGDYRIYKVTDIRFQHNVGDTTRFQLMERVDTSFYDQTDKLNYKIIRSVRPDENSGWVEDSVFVVSKQSTKVMLTKDNTRYVKLVFPIKDGVSWLGDAYNDHKANIISRDPNKRAEYYLDKDPSIYHNKRASYTLMDKTYLNTVTVIQGYPSHDGVGLDDRKEVYAEGVGLIYKIFNRVMYTPCSIEDCVYGEKYKIHGHERHEELISHGNE</sequence>
<reference evidence="2" key="1">
    <citation type="journal article" date="2019" name="Int. J. Syst. Evol. Microbiol.">
        <title>The Global Catalogue of Microorganisms (GCM) 10K type strain sequencing project: providing services to taxonomists for standard genome sequencing and annotation.</title>
        <authorList>
            <consortium name="The Broad Institute Genomics Platform"/>
            <consortium name="The Broad Institute Genome Sequencing Center for Infectious Disease"/>
            <person name="Wu L."/>
            <person name="Ma J."/>
        </authorList>
    </citation>
    <scope>NUCLEOTIDE SEQUENCE [LARGE SCALE GENOMIC DNA]</scope>
    <source>
        <strain evidence="2">KCTC 23984</strain>
    </source>
</reference>